<dbReference type="GO" id="GO:0036503">
    <property type="term" value="P:ERAD pathway"/>
    <property type="evidence" value="ECO:0007669"/>
    <property type="project" value="TreeGrafter"/>
</dbReference>
<gene>
    <name evidence="2" type="ORF">A33O_21126</name>
</gene>
<proteinExistence type="predicted"/>
<dbReference type="Gene3D" id="1.25.40.10">
    <property type="entry name" value="Tetratricopeptide repeat domain"/>
    <property type="match status" value="1"/>
</dbReference>
<sequence length="385" mass="42699">MSDCIWSVEAALRAINIRPGLTSVLFIGGLLHGAFVSQALAFDFDGLLKRLEPVRITREKLREDVSGGREAFLGLVSRAEGGDADAQYQLGLCLRDGCHDYLGIRLPPVLTGEAAWWFTQAVKSGHLPARVELVRTKVPEELYHYHMADGKQVETRTDVQTLTHEEKLEILKPALEAGYRKALSEIERVEREWASDLRHEQAFREREETLAALEEQFAETGDPDFLYQIGQIHIKGFVYAHEGNERSVMSRQEGPAFEYIERAAGLGHGPAILLLGSFYEHGVGVEENWDTALNLYLLVEEKGTPGAAARIAYVERKIQAPIERKKRMAFLMGLLAAGAVALSESSGSSAGNETAGQSEADGIRKHTDDTINTIMHLDLYKHSAF</sequence>
<dbReference type="SMART" id="SM00671">
    <property type="entry name" value="SEL1"/>
    <property type="match status" value="2"/>
</dbReference>
<dbReference type="PANTHER" id="PTHR11102:SF147">
    <property type="entry name" value="SEL1L ADAPTOR SUBUNIT OF ERAD E3 UBIQUITIN LIGASE"/>
    <property type="match status" value="1"/>
</dbReference>
<protein>
    <recommendedName>
        <fullName evidence="4">Sel1 repeat family protein</fullName>
    </recommendedName>
</protein>
<dbReference type="PATRIC" id="fig|1189611.3.peg.4240"/>
<dbReference type="InterPro" id="IPR006597">
    <property type="entry name" value="Sel1-like"/>
</dbReference>
<evidence type="ECO:0008006" key="4">
    <source>
        <dbReference type="Google" id="ProtNLM"/>
    </source>
</evidence>
<dbReference type="Proteomes" id="UP000004622">
    <property type="component" value="Unassembled WGS sequence"/>
</dbReference>
<dbReference type="SUPFAM" id="SSF81901">
    <property type="entry name" value="HCP-like"/>
    <property type="match status" value="1"/>
</dbReference>
<dbReference type="InterPro" id="IPR011990">
    <property type="entry name" value="TPR-like_helical_dom_sf"/>
</dbReference>
<organism evidence="2 3">
    <name type="scientific">Nitratireductor aquibiodomus RA22</name>
    <dbReference type="NCBI Taxonomy" id="1189611"/>
    <lineage>
        <taxon>Bacteria</taxon>
        <taxon>Pseudomonadati</taxon>
        <taxon>Pseudomonadota</taxon>
        <taxon>Alphaproteobacteria</taxon>
        <taxon>Hyphomicrobiales</taxon>
        <taxon>Phyllobacteriaceae</taxon>
        <taxon>Nitratireductor</taxon>
    </lineage>
</organism>
<evidence type="ECO:0000313" key="3">
    <source>
        <dbReference type="Proteomes" id="UP000004622"/>
    </source>
</evidence>
<accession>I5BR74</accession>
<evidence type="ECO:0000256" key="1">
    <source>
        <dbReference type="SAM" id="MobiDB-lite"/>
    </source>
</evidence>
<dbReference type="InterPro" id="IPR050767">
    <property type="entry name" value="Sel1_AlgK"/>
</dbReference>
<comment type="caution">
    <text evidence="2">The sequence shown here is derived from an EMBL/GenBank/DDBJ whole genome shotgun (WGS) entry which is preliminary data.</text>
</comment>
<dbReference type="EMBL" id="AJXZ01000061">
    <property type="protein sequence ID" value="EIM72076.1"/>
    <property type="molecule type" value="Genomic_DNA"/>
</dbReference>
<reference evidence="2 3" key="1">
    <citation type="journal article" date="2012" name="J. Bacteriol.">
        <title>Genome Sequence of Nitratireductor aquibiodomus Strain RA22.</title>
        <authorList>
            <person name="Singh A."/>
            <person name="Jangir P.K."/>
            <person name="Kumari C."/>
            <person name="Sharma R."/>
        </authorList>
    </citation>
    <scope>NUCLEOTIDE SEQUENCE [LARGE SCALE GENOMIC DNA]</scope>
    <source>
        <strain evidence="2 3">RA22</strain>
    </source>
</reference>
<dbReference type="AlphaFoldDB" id="I5BR74"/>
<evidence type="ECO:0000313" key="2">
    <source>
        <dbReference type="EMBL" id="EIM72076.1"/>
    </source>
</evidence>
<name>I5BR74_9HYPH</name>
<feature type="region of interest" description="Disordered" evidence="1">
    <location>
        <begin position="345"/>
        <end position="364"/>
    </location>
</feature>
<dbReference type="PANTHER" id="PTHR11102">
    <property type="entry name" value="SEL-1-LIKE PROTEIN"/>
    <property type="match status" value="1"/>
</dbReference>